<dbReference type="Gene3D" id="1.10.600.10">
    <property type="entry name" value="Farnesyl Diphosphate Synthase"/>
    <property type="match status" value="1"/>
</dbReference>
<dbReference type="InterPro" id="IPR044843">
    <property type="entry name" value="Trans_IPPS_bact-type"/>
</dbReference>
<evidence type="ECO:0000256" key="1">
    <source>
        <dbReference type="ARBA" id="ARBA00022679"/>
    </source>
</evidence>
<dbReference type="GO" id="GO:0016117">
    <property type="term" value="P:carotenoid biosynthetic process"/>
    <property type="evidence" value="ECO:0007669"/>
    <property type="project" value="UniProtKB-ARBA"/>
</dbReference>
<dbReference type="OrthoDB" id="9787280at2"/>
<proteinExistence type="predicted"/>
<dbReference type="CDD" id="cd00683">
    <property type="entry name" value="Trans_IPPS_HH"/>
    <property type="match status" value="1"/>
</dbReference>
<reference evidence="2 3" key="1">
    <citation type="submission" date="2019-07" db="EMBL/GenBank/DDBJ databases">
        <authorList>
            <person name="Huq M.A."/>
        </authorList>
    </citation>
    <scope>NUCLEOTIDE SEQUENCE [LARGE SCALE GENOMIC DNA]</scope>
    <source>
        <strain evidence="2 3">MAH-19</strain>
    </source>
</reference>
<evidence type="ECO:0000313" key="2">
    <source>
        <dbReference type="EMBL" id="TSJ43742.1"/>
    </source>
</evidence>
<keyword evidence="1" id="KW-0808">Transferase</keyword>
<dbReference type="PANTHER" id="PTHR31480">
    <property type="entry name" value="BIFUNCTIONAL LYCOPENE CYCLASE/PHYTOENE SYNTHASE"/>
    <property type="match status" value="1"/>
</dbReference>
<dbReference type="InterPro" id="IPR008949">
    <property type="entry name" value="Isoprenoid_synthase_dom_sf"/>
</dbReference>
<dbReference type="GO" id="GO:0004311">
    <property type="term" value="F:geranylgeranyl diphosphate synthase activity"/>
    <property type="evidence" value="ECO:0007669"/>
    <property type="project" value="InterPro"/>
</dbReference>
<protein>
    <submittedName>
        <fullName evidence="2">Phytoene/squalene synthase family protein</fullName>
    </submittedName>
</protein>
<sequence length="278" mass="32435">MKARFDTLSAKCSRETTRLYSTSFSLGIYFLGREMREPIYAIYGFVRLADEIVDSFHDYDKKVLLEEFSRECFQAIDRGISLNLVLNSFQQVVNTYDISHDLIRQFLKSMEMDLAGQTYTKESYQEYILGSAQVVGLMCLQVFTKGDKTDFERLRVPAMMLGSAFQKINFLRDIRADYKELGRTYFPGIDLSDFSDEDKKTIEQEIRSEFNEALKGIRQLPGSCRKGVYLAYVYYRQLFNKIAGVPAEKVLTQRVRVSNRHKFWLMADSLIRYKLNIL</sequence>
<dbReference type="SFLD" id="SFLDS00005">
    <property type="entry name" value="Isoprenoid_Synthase_Type_I"/>
    <property type="match status" value="1"/>
</dbReference>
<name>A0A556MV64_9SPHI</name>
<dbReference type="GO" id="GO:0051996">
    <property type="term" value="F:squalene synthase [NAD(P)H] activity"/>
    <property type="evidence" value="ECO:0007669"/>
    <property type="project" value="InterPro"/>
</dbReference>
<dbReference type="EMBL" id="VLPK01000001">
    <property type="protein sequence ID" value="TSJ43742.1"/>
    <property type="molecule type" value="Genomic_DNA"/>
</dbReference>
<dbReference type="InterPro" id="IPR002060">
    <property type="entry name" value="Squ/phyt_synthse"/>
</dbReference>
<dbReference type="SFLD" id="SFLDG01018">
    <property type="entry name" value="Squalene/Phytoene_Synthase_Lik"/>
    <property type="match status" value="1"/>
</dbReference>
<accession>A0A556MV64</accession>
<keyword evidence="3" id="KW-1185">Reference proteome</keyword>
<dbReference type="SFLD" id="SFLDG01212">
    <property type="entry name" value="Phytoene_synthase_like"/>
    <property type="match status" value="1"/>
</dbReference>
<dbReference type="AlphaFoldDB" id="A0A556MV64"/>
<comment type="caution">
    <text evidence="2">The sequence shown here is derived from an EMBL/GenBank/DDBJ whole genome shotgun (WGS) entry which is preliminary data.</text>
</comment>
<dbReference type="PROSITE" id="PS01045">
    <property type="entry name" value="SQUALEN_PHYTOEN_SYN_2"/>
    <property type="match status" value="1"/>
</dbReference>
<dbReference type="RefSeq" id="WP_144247308.1">
    <property type="nucleotide sequence ID" value="NZ_VLPK01000001.1"/>
</dbReference>
<dbReference type="Pfam" id="PF00494">
    <property type="entry name" value="SQS_PSY"/>
    <property type="match status" value="1"/>
</dbReference>
<dbReference type="InterPro" id="IPR033904">
    <property type="entry name" value="Trans_IPPS_HH"/>
</dbReference>
<organism evidence="2 3">
    <name type="scientific">Mucilaginibacter corticis</name>
    <dbReference type="NCBI Taxonomy" id="2597670"/>
    <lineage>
        <taxon>Bacteria</taxon>
        <taxon>Pseudomonadati</taxon>
        <taxon>Bacteroidota</taxon>
        <taxon>Sphingobacteriia</taxon>
        <taxon>Sphingobacteriales</taxon>
        <taxon>Sphingobacteriaceae</taxon>
        <taxon>Mucilaginibacter</taxon>
    </lineage>
</organism>
<dbReference type="SUPFAM" id="SSF48576">
    <property type="entry name" value="Terpenoid synthases"/>
    <property type="match status" value="1"/>
</dbReference>
<evidence type="ECO:0000313" key="3">
    <source>
        <dbReference type="Proteomes" id="UP000318733"/>
    </source>
</evidence>
<dbReference type="InterPro" id="IPR019845">
    <property type="entry name" value="Squalene/phytoene_synthase_CS"/>
</dbReference>
<gene>
    <name evidence="2" type="ORF">FO440_06015</name>
</gene>
<dbReference type="Proteomes" id="UP000318733">
    <property type="component" value="Unassembled WGS sequence"/>
</dbReference>